<proteinExistence type="inferred from homology"/>
<dbReference type="Proteomes" id="UP001166251">
    <property type="component" value="Unassembled WGS sequence"/>
</dbReference>
<evidence type="ECO:0000256" key="5">
    <source>
        <dbReference type="ARBA" id="ARBA00010485"/>
    </source>
</evidence>
<dbReference type="PANTHER" id="PTHR21071:SF4">
    <property type="entry name" value="UDP-N-ACETYLENOLPYRUVOYLGLUCOSAMINE REDUCTASE"/>
    <property type="match status" value="1"/>
</dbReference>
<keyword evidence="15 20" id="KW-0560">Oxidoreductase</keyword>
<evidence type="ECO:0000256" key="18">
    <source>
        <dbReference type="ARBA" id="ARBA00031026"/>
    </source>
</evidence>
<evidence type="ECO:0000256" key="6">
    <source>
        <dbReference type="ARBA" id="ARBA00012518"/>
    </source>
</evidence>
<evidence type="ECO:0000256" key="1">
    <source>
        <dbReference type="ARBA" id="ARBA00001974"/>
    </source>
</evidence>
<keyword evidence="14 20" id="KW-0573">Peptidoglycan synthesis</keyword>
<dbReference type="EC" id="1.3.1.98" evidence="6 20"/>
<comment type="cofactor">
    <cofactor evidence="1 20">
        <name>FAD</name>
        <dbReference type="ChEBI" id="CHEBI:57692"/>
    </cofactor>
</comment>
<keyword evidence="13 20" id="KW-0133">Cell shape</keyword>
<evidence type="ECO:0000256" key="16">
    <source>
        <dbReference type="ARBA" id="ARBA00023306"/>
    </source>
</evidence>
<gene>
    <name evidence="20 22" type="primary">murB</name>
    <name evidence="22" type="ORF">K0504_11465</name>
</gene>
<evidence type="ECO:0000256" key="12">
    <source>
        <dbReference type="ARBA" id="ARBA00022857"/>
    </source>
</evidence>
<dbReference type="InterPro" id="IPR003170">
    <property type="entry name" value="MurB"/>
</dbReference>
<dbReference type="InterPro" id="IPR016169">
    <property type="entry name" value="FAD-bd_PCMH_sub2"/>
</dbReference>
<sequence>MLNGSLVTLSVLDPIVLDDYHTFTLPQTATQLIIVDALDELPLLRQRLDCQPYWLGEGANTIFVEPIKRPIVKLSANQVVLSAQDDAVYCHAEAGKDWHQLVVELAEQGVGGLENLALIPGSVGAAPVQNIGAYGVELADFCDYVDVFDWRSGESRRLTAADCQFDYRHSIFKTPQAASWLITAVGFQLPRNWQPKLTYQGLDELAVNDGLTPLNVVQRVTEIREQKLPDPKKIGNAGSFFKNPTLPSAQAKALQAQYPAMPSFDVAGGIKIPAAWLIDQLGWKGKGVGGAYVHHHQALVLTNRGHATAEDVINLARQIKQQVLAEYGIELTPEVRFLGAQAELTLEQAYAKTCL</sequence>
<evidence type="ECO:0000256" key="13">
    <source>
        <dbReference type="ARBA" id="ARBA00022960"/>
    </source>
</evidence>
<dbReference type="SUPFAM" id="SSF56176">
    <property type="entry name" value="FAD-binding/transporter-associated domain-like"/>
    <property type="match status" value="1"/>
</dbReference>
<dbReference type="Gene3D" id="3.90.78.10">
    <property type="entry name" value="UDP-N-acetylenolpyruvoylglucosamine reductase, C-terminal domain"/>
    <property type="match status" value="1"/>
</dbReference>
<evidence type="ECO:0000256" key="19">
    <source>
        <dbReference type="ARBA" id="ARBA00048914"/>
    </source>
</evidence>
<dbReference type="PROSITE" id="PS51387">
    <property type="entry name" value="FAD_PCMH"/>
    <property type="match status" value="1"/>
</dbReference>
<keyword evidence="12 20" id="KW-0521">NADP</keyword>
<dbReference type="PANTHER" id="PTHR21071">
    <property type="entry name" value="UDP-N-ACETYLENOLPYRUVOYLGLUCOSAMINE REDUCTASE"/>
    <property type="match status" value="1"/>
</dbReference>
<keyword evidence="17 20" id="KW-0961">Cell wall biogenesis/degradation</keyword>
<keyword evidence="16 20" id="KW-0131">Cell cycle</keyword>
<dbReference type="SUPFAM" id="SSF56194">
    <property type="entry name" value="Uridine diphospho-N-Acetylenolpyruvylglucosamine reductase, MurB, C-terminal domain"/>
    <property type="match status" value="1"/>
</dbReference>
<name>A0ABS7EH35_9GAMM</name>
<comment type="subcellular location">
    <subcellularLocation>
        <location evidence="3 20">Cytoplasm</location>
    </subcellularLocation>
</comment>
<dbReference type="InterPro" id="IPR006094">
    <property type="entry name" value="Oxid_FAD_bind_N"/>
</dbReference>
<protein>
    <recommendedName>
        <fullName evidence="7 20">UDP-N-acetylenolpyruvoylglucosamine reductase</fullName>
        <ecNumber evidence="6 20">1.3.1.98</ecNumber>
    </recommendedName>
    <alternativeName>
        <fullName evidence="18 20">UDP-N-acetylmuramate dehydrogenase</fullName>
    </alternativeName>
</protein>
<dbReference type="EMBL" id="JAHZSS010000013">
    <property type="protein sequence ID" value="MBW8191657.1"/>
    <property type="molecule type" value="Genomic_DNA"/>
</dbReference>
<dbReference type="HAMAP" id="MF_00037">
    <property type="entry name" value="MurB"/>
    <property type="match status" value="1"/>
</dbReference>
<feature type="active site" evidence="20">
    <location>
        <position position="168"/>
    </location>
</feature>
<evidence type="ECO:0000256" key="17">
    <source>
        <dbReference type="ARBA" id="ARBA00023316"/>
    </source>
</evidence>
<evidence type="ECO:0000256" key="9">
    <source>
        <dbReference type="ARBA" id="ARBA00022618"/>
    </source>
</evidence>
<comment type="catalytic activity">
    <reaction evidence="19 20">
        <text>UDP-N-acetyl-alpha-D-muramate + NADP(+) = UDP-N-acetyl-3-O-(1-carboxyvinyl)-alpha-D-glucosamine + NADPH + H(+)</text>
        <dbReference type="Rhea" id="RHEA:12248"/>
        <dbReference type="ChEBI" id="CHEBI:15378"/>
        <dbReference type="ChEBI" id="CHEBI:57783"/>
        <dbReference type="ChEBI" id="CHEBI:58349"/>
        <dbReference type="ChEBI" id="CHEBI:68483"/>
        <dbReference type="ChEBI" id="CHEBI:70757"/>
        <dbReference type="EC" id="1.3.1.98"/>
    </reaction>
</comment>
<keyword evidence="9 20" id="KW-0132">Cell division</keyword>
<feature type="active site" description="Proton donor" evidence="20">
    <location>
        <position position="239"/>
    </location>
</feature>
<keyword evidence="11 20" id="KW-0274">FAD</keyword>
<organism evidence="22 23">
    <name type="scientific">Neiella holothuriorum</name>
    <dbReference type="NCBI Taxonomy" id="2870530"/>
    <lineage>
        <taxon>Bacteria</taxon>
        <taxon>Pseudomonadati</taxon>
        <taxon>Pseudomonadota</taxon>
        <taxon>Gammaproteobacteria</taxon>
        <taxon>Alteromonadales</taxon>
        <taxon>Echinimonadaceae</taxon>
        <taxon>Neiella</taxon>
    </lineage>
</organism>
<evidence type="ECO:0000256" key="10">
    <source>
        <dbReference type="ARBA" id="ARBA00022630"/>
    </source>
</evidence>
<evidence type="ECO:0000256" key="2">
    <source>
        <dbReference type="ARBA" id="ARBA00003921"/>
    </source>
</evidence>
<dbReference type="NCBIfam" id="NF000755">
    <property type="entry name" value="PRK00046.1"/>
    <property type="match status" value="1"/>
</dbReference>
<reference evidence="22" key="1">
    <citation type="submission" date="2021-07" db="EMBL/GenBank/DDBJ databases">
        <title>Neiella marina sp. nov., isolated from the intestinal content of sea cucumber Apostichopus japonicus.</title>
        <authorList>
            <person name="Bai X."/>
        </authorList>
    </citation>
    <scope>NUCLEOTIDE SEQUENCE</scope>
    <source>
        <strain evidence="22">126</strain>
    </source>
</reference>
<keyword evidence="10 20" id="KW-0285">Flavoprotein</keyword>
<dbReference type="InterPro" id="IPR036318">
    <property type="entry name" value="FAD-bd_PCMH-like_sf"/>
</dbReference>
<dbReference type="InterPro" id="IPR016166">
    <property type="entry name" value="FAD-bd_PCMH"/>
</dbReference>
<evidence type="ECO:0000256" key="4">
    <source>
        <dbReference type="ARBA" id="ARBA00004752"/>
    </source>
</evidence>
<evidence type="ECO:0000256" key="14">
    <source>
        <dbReference type="ARBA" id="ARBA00022984"/>
    </source>
</evidence>
<accession>A0ABS7EH35</accession>
<comment type="pathway">
    <text evidence="4 20">Cell wall biogenesis; peptidoglycan biosynthesis.</text>
</comment>
<evidence type="ECO:0000259" key="21">
    <source>
        <dbReference type="PROSITE" id="PS51387"/>
    </source>
</evidence>
<dbReference type="RefSeq" id="WP_220104335.1">
    <property type="nucleotide sequence ID" value="NZ_JAHZSS010000013.1"/>
</dbReference>
<dbReference type="Pfam" id="PF02873">
    <property type="entry name" value="MurB_C"/>
    <property type="match status" value="1"/>
</dbReference>
<evidence type="ECO:0000256" key="8">
    <source>
        <dbReference type="ARBA" id="ARBA00022490"/>
    </source>
</evidence>
<comment type="similarity">
    <text evidence="5 20">Belongs to the MurB family.</text>
</comment>
<dbReference type="InterPro" id="IPR036635">
    <property type="entry name" value="MurB_C_sf"/>
</dbReference>
<keyword evidence="23" id="KW-1185">Reference proteome</keyword>
<dbReference type="GO" id="GO:0008762">
    <property type="term" value="F:UDP-N-acetylmuramate dehydrogenase activity"/>
    <property type="evidence" value="ECO:0007669"/>
    <property type="project" value="UniProtKB-EC"/>
</dbReference>
<feature type="active site" evidence="20">
    <location>
        <position position="334"/>
    </location>
</feature>
<dbReference type="Pfam" id="PF01565">
    <property type="entry name" value="FAD_binding_4"/>
    <property type="match status" value="1"/>
</dbReference>
<keyword evidence="8 20" id="KW-0963">Cytoplasm</keyword>
<dbReference type="Gene3D" id="3.30.465.10">
    <property type="match status" value="1"/>
</dbReference>
<dbReference type="NCBIfam" id="TIGR00179">
    <property type="entry name" value="murB"/>
    <property type="match status" value="1"/>
</dbReference>
<evidence type="ECO:0000313" key="23">
    <source>
        <dbReference type="Proteomes" id="UP001166251"/>
    </source>
</evidence>
<evidence type="ECO:0000313" key="22">
    <source>
        <dbReference type="EMBL" id="MBW8191657.1"/>
    </source>
</evidence>
<comment type="function">
    <text evidence="2 20">Cell wall formation.</text>
</comment>
<comment type="caution">
    <text evidence="22">The sequence shown here is derived from an EMBL/GenBank/DDBJ whole genome shotgun (WGS) entry which is preliminary data.</text>
</comment>
<dbReference type="InterPro" id="IPR011601">
    <property type="entry name" value="MurB_C"/>
</dbReference>
<evidence type="ECO:0000256" key="20">
    <source>
        <dbReference type="HAMAP-Rule" id="MF_00037"/>
    </source>
</evidence>
<evidence type="ECO:0000256" key="7">
    <source>
        <dbReference type="ARBA" id="ARBA00015188"/>
    </source>
</evidence>
<evidence type="ECO:0000256" key="3">
    <source>
        <dbReference type="ARBA" id="ARBA00004496"/>
    </source>
</evidence>
<feature type="domain" description="FAD-binding PCMH-type" evidence="21">
    <location>
        <begin position="25"/>
        <end position="192"/>
    </location>
</feature>
<evidence type="ECO:0000256" key="11">
    <source>
        <dbReference type="ARBA" id="ARBA00022827"/>
    </source>
</evidence>
<evidence type="ECO:0000256" key="15">
    <source>
        <dbReference type="ARBA" id="ARBA00023002"/>
    </source>
</evidence>